<dbReference type="Pfam" id="PF09140">
    <property type="entry name" value="MipZ"/>
    <property type="match status" value="1"/>
</dbReference>
<organism evidence="1 2">
    <name type="scientific">Maricaulis maris</name>
    <dbReference type="NCBI Taxonomy" id="74318"/>
    <lineage>
        <taxon>Bacteria</taxon>
        <taxon>Pseudomonadati</taxon>
        <taxon>Pseudomonadota</taxon>
        <taxon>Alphaproteobacteria</taxon>
        <taxon>Maricaulales</taxon>
        <taxon>Maricaulaceae</taxon>
        <taxon>Maricaulis</taxon>
    </lineage>
</organism>
<dbReference type="Proteomes" id="UP000273675">
    <property type="component" value="Unassembled WGS sequence"/>
</dbReference>
<comment type="caution">
    <text evidence="1">The sequence shown here is derived from an EMBL/GenBank/DDBJ whole genome shotgun (WGS) entry which is preliminary data.</text>
</comment>
<dbReference type="AlphaFoldDB" id="A0A495DKI5"/>
<dbReference type="InterPro" id="IPR015223">
    <property type="entry name" value="MipZ"/>
</dbReference>
<dbReference type="InterPro" id="IPR050678">
    <property type="entry name" value="DNA_Partitioning_ATPase"/>
</dbReference>
<reference evidence="1 2" key="1">
    <citation type="submission" date="2018-10" db="EMBL/GenBank/DDBJ databases">
        <title>Genomic Encyclopedia of Type Strains, Phase IV (KMG-IV): sequencing the most valuable type-strain genomes for metagenomic binning, comparative biology and taxonomic classification.</title>
        <authorList>
            <person name="Goeker M."/>
        </authorList>
    </citation>
    <scope>NUCLEOTIDE SEQUENCE [LARGE SCALE GENOMIC DNA]</scope>
    <source>
        <strain evidence="1 2">DSM 4734</strain>
    </source>
</reference>
<dbReference type="SUPFAM" id="SSF52540">
    <property type="entry name" value="P-loop containing nucleoside triphosphate hydrolases"/>
    <property type="match status" value="1"/>
</dbReference>
<dbReference type="InterPro" id="IPR027417">
    <property type="entry name" value="P-loop_NTPase"/>
</dbReference>
<proteinExistence type="predicted"/>
<sequence>MVQNWGKMTSQTGFRLPTRPLGRVRDGVRAAHIIVVGNEKGGAGKSTVAMHLAVALLRMGKSVGAIDLDLRQRSFGRYLANRERWCERHRLSLPRPEEAVLAPSAQRDLDLVEDEETERFSEALSRLKTNCDFIIIDAPGADTLYSRLAHSCADTVITPVNDSFVDFDLLAEIDPETFQVGTPSVYSEMLWECRKRKAQLEKRSIDWVVMRNRISMLDARNKRRVGDGLKMLSQRIGFRLAPGFAERVIYRELFPLGLTLLDLTESGSTVTFTMSHVAARQELRDLLIVLKLPGLQGETIPF</sequence>
<protein>
    <submittedName>
        <fullName evidence="1">Chromosome partitioning protein</fullName>
    </submittedName>
</protein>
<dbReference type="PANTHER" id="PTHR13696">
    <property type="entry name" value="P-LOOP CONTAINING NUCLEOSIDE TRIPHOSPHATE HYDROLASE"/>
    <property type="match status" value="1"/>
</dbReference>
<dbReference type="Gene3D" id="3.40.50.300">
    <property type="entry name" value="P-loop containing nucleotide triphosphate hydrolases"/>
    <property type="match status" value="1"/>
</dbReference>
<dbReference type="CDD" id="cd02042">
    <property type="entry name" value="ParAB_family"/>
    <property type="match status" value="1"/>
</dbReference>
<name>A0A495DKI5_9PROT</name>
<accession>A0A495DKI5</accession>
<evidence type="ECO:0000313" key="2">
    <source>
        <dbReference type="Proteomes" id="UP000273675"/>
    </source>
</evidence>
<dbReference type="EMBL" id="RBIM01000002">
    <property type="protein sequence ID" value="RKR03121.1"/>
    <property type="molecule type" value="Genomic_DNA"/>
</dbReference>
<gene>
    <name evidence="1" type="ORF">C7435_1069</name>
</gene>
<evidence type="ECO:0000313" key="1">
    <source>
        <dbReference type="EMBL" id="RKR03121.1"/>
    </source>
</evidence>
<dbReference type="PANTHER" id="PTHR13696:SF96">
    <property type="entry name" value="COBQ_COBB_MIND_PARA NUCLEOTIDE BINDING DOMAIN-CONTAINING PROTEIN"/>
    <property type="match status" value="1"/>
</dbReference>